<feature type="binding site" evidence="7">
    <location>
        <position position="252"/>
    </location>
    <ligand>
        <name>glyoxylate</name>
        <dbReference type="ChEBI" id="CHEBI:36655"/>
    </ligand>
</feature>
<feature type="binding site" evidence="7">
    <location>
        <position position="167"/>
    </location>
    <ligand>
        <name>glyoxylate</name>
        <dbReference type="ChEBI" id="CHEBI:36655"/>
    </ligand>
</feature>
<dbReference type="OrthoDB" id="1925334at2759"/>
<feature type="active site" description="Proton acceptor" evidence="6">
    <location>
        <position position="252"/>
    </location>
</feature>
<feature type="binding site" evidence="7">
    <location>
        <position position="115"/>
    </location>
    <ligand>
        <name>FMN</name>
        <dbReference type="ChEBI" id="CHEBI:58210"/>
    </ligand>
</feature>
<dbReference type="PROSITE" id="PS51349">
    <property type="entry name" value="FMN_HYDROXY_ACID_DH_2"/>
    <property type="match status" value="1"/>
</dbReference>
<dbReference type="GeneID" id="30204675"/>
<dbReference type="Gene3D" id="3.20.20.70">
    <property type="entry name" value="Aldolase class I"/>
    <property type="match status" value="1"/>
</dbReference>
<reference evidence="10" key="2">
    <citation type="submission" date="2013-07" db="EMBL/GenBank/DDBJ databases">
        <authorList>
            <consortium name="The Broad Institute Genome Sequencing Platform"/>
            <person name="Cuomo C."/>
            <person name="Litvintseva A."/>
            <person name="Chen Y."/>
            <person name="Heitman J."/>
            <person name="Sun S."/>
            <person name="Springer D."/>
            <person name="Dromer F."/>
            <person name="Young S.K."/>
            <person name="Zeng Q."/>
            <person name="Gargeya S."/>
            <person name="Fitzgerald M."/>
            <person name="Abouelleil A."/>
            <person name="Alvarado L."/>
            <person name="Berlin A.M."/>
            <person name="Chapman S.B."/>
            <person name="Dewar J."/>
            <person name="Goldberg J."/>
            <person name="Griggs A."/>
            <person name="Gujja S."/>
            <person name="Hansen M."/>
            <person name="Howarth C."/>
            <person name="Imamovic A."/>
            <person name="Larimer J."/>
            <person name="McCowan C."/>
            <person name="Murphy C."/>
            <person name="Pearson M."/>
            <person name="Priest M."/>
            <person name="Roberts A."/>
            <person name="Saif S."/>
            <person name="Shea T."/>
            <person name="Sykes S."/>
            <person name="Wortman J."/>
            <person name="Nusbaum C."/>
            <person name="Birren B."/>
        </authorList>
    </citation>
    <scope>NUCLEOTIDE SEQUENCE</scope>
    <source>
        <strain evidence="10">CBS 10118</strain>
    </source>
</reference>
<dbReference type="FunFam" id="3.20.20.70:FF:000056">
    <property type="entry name" value="hydroxyacid oxidase 2"/>
    <property type="match status" value="1"/>
</dbReference>
<dbReference type="PROSITE" id="PS00557">
    <property type="entry name" value="FMN_HYDROXY_ACID_DH_1"/>
    <property type="match status" value="1"/>
</dbReference>
<dbReference type="InterPro" id="IPR008259">
    <property type="entry name" value="FMN_hydac_DH_AS"/>
</dbReference>
<evidence type="ECO:0000256" key="1">
    <source>
        <dbReference type="ARBA" id="ARBA00001917"/>
    </source>
</evidence>
<evidence type="ECO:0000256" key="6">
    <source>
        <dbReference type="PIRSR" id="PIRSR000138-1"/>
    </source>
</evidence>
<dbReference type="GO" id="GO:0010181">
    <property type="term" value="F:FMN binding"/>
    <property type="evidence" value="ECO:0007669"/>
    <property type="project" value="InterPro"/>
</dbReference>
<dbReference type="PANTHER" id="PTHR10578">
    <property type="entry name" value="S -2-HYDROXY-ACID OXIDASE-RELATED"/>
    <property type="match status" value="1"/>
</dbReference>
<dbReference type="PANTHER" id="PTHR10578:SF149">
    <property type="entry name" value="2-HYDROXYACID OXIDASE 2"/>
    <property type="match status" value="1"/>
</dbReference>
<keyword evidence="7" id="KW-0288">FMN</keyword>
<dbReference type="KEGG" id="kbi:30204675"/>
<evidence type="ECO:0000256" key="3">
    <source>
        <dbReference type="ARBA" id="ARBA00024042"/>
    </source>
</evidence>
<keyword evidence="2" id="KW-0560">Oxidoreductase</keyword>
<dbReference type="STRING" id="1296100.A0A1B9GCQ8"/>
<dbReference type="Pfam" id="PF01070">
    <property type="entry name" value="FMN_dh"/>
    <property type="match status" value="1"/>
</dbReference>
<accession>A0A1B9GCQ8</accession>
<reference evidence="9" key="1">
    <citation type="submission" date="2013-07" db="EMBL/GenBank/DDBJ databases">
        <title>The Genome Sequence of Cryptococcus bestiolae CBS10118.</title>
        <authorList>
            <consortium name="The Broad Institute Genome Sequencing Platform"/>
            <person name="Cuomo C."/>
            <person name="Litvintseva A."/>
            <person name="Chen Y."/>
            <person name="Heitman J."/>
            <person name="Sun S."/>
            <person name="Springer D."/>
            <person name="Dromer F."/>
            <person name="Young S.K."/>
            <person name="Zeng Q."/>
            <person name="Gargeya S."/>
            <person name="Fitzgerald M."/>
            <person name="Abouelleil A."/>
            <person name="Alvarado L."/>
            <person name="Berlin A.M."/>
            <person name="Chapman S.B."/>
            <person name="Dewar J."/>
            <person name="Goldberg J."/>
            <person name="Griggs A."/>
            <person name="Gujja S."/>
            <person name="Hansen M."/>
            <person name="Howarth C."/>
            <person name="Imamovic A."/>
            <person name="Larimer J."/>
            <person name="McCowan C."/>
            <person name="Murphy C."/>
            <person name="Pearson M."/>
            <person name="Priest M."/>
            <person name="Roberts A."/>
            <person name="Saif S."/>
            <person name="Shea T."/>
            <person name="Sykes S."/>
            <person name="Wortman J."/>
            <person name="Nusbaum C."/>
            <person name="Birren B."/>
        </authorList>
    </citation>
    <scope>NUCLEOTIDE SEQUENCE [LARGE SCALE GENOMIC DNA]</scope>
    <source>
        <strain evidence="9">CBS 10118</strain>
    </source>
</reference>
<feature type="binding site" evidence="7">
    <location>
        <position position="33"/>
    </location>
    <ligand>
        <name>glyoxylate</name>
        <dbReference type="ChEBI" id="CHEBI:36655"/>
    </ligand>
</feature>
<evidence type="ECO:0000256" key="5">
    <source>
        <dbReference type="ARBA" id="ARBA00083297"/>
    </source>
</evidence>
<dbReference type="AlphaFoldDB" id="A0A1B9GCQ8"/>
<proteinExistence type="inferred from homology"/>
<evidence type="ECO:0000313" key="11">
    <source>
        <dbReference type="Proteomes" id="UP000092730"/>
    </source>
</evidence>
<dbReference type="EMBL" id="KI894018">
    <property type="protein sequence ID" value="OCF28787.1"/>
    <property type="molecule type" value="Genomic_DNA"/>
</dbReference>
<feature type="binding site" evidence="7">
    <location>
        <position position="139"/>
    </location>
    <ligand>
        <name>FMN</name>
        <dbReference type="ChEBI" id="CHEBI:58210"/>
    </ligand>
</feature>
<evidence type="ECO:0000256" key="7">
    <source>
        <dbReference type="PIRSR" id="PIRSR000138-2"/>
    </source>
</evidence>
<organism evidence="9">
    <name type="scientific">Kwoniella bestiolae CBS 10118</name>
    <dbReference type="NCBI Taxonomy" id="1296100"/>
    <lineage>
        <taxon>Eukaryota</taxon>
        <taxon>Fungi</taxon>
        <taxon>Dikarya</taxon>
        <taxon>Basidiomycota</taxon>
        <taxon>Agaricomycotina</taxon>
        <taxon>Tremellomycetes</taxon>
        <taxon>Tremellales</taxon>
        <taxon>Cryptococcaceae</taxon>
        <taxon>Kwoniella</taxon>
    </lineage>
</organism>
<dbReference type="GO" id="GO:0005737">
    <property type="term" value="C:cytoplasm"/>
    <property type="evidence" value="ECO:0007669"/>
    <property type="project" value="UniProtKB-ARBA"/>
</dbReference>
<dbReference type="InterPro" id="IPR037396">
    <property type="entry name" value="FMN_HAD"/>
</dbReference>
<dbReference type="PIRSF" id="PIRSF000138">
    <property type="entry name" value="Al-hdrx_acd_dh"/>
    <property type="match status" value="1"/>
</dbReference>
<evidence type="ECO:0000259" key="8">
    <source>
        <dbReference type="PROSITE" id="PS51349"/>
    </source>
</evidence>
<reference evidence="9" key="3">
    <citation type="submission" date="2014-01" db="EMBL/GenBank/DDBJ databases">
        <title>Evolution of pathogenesis and genome organization in the Tremellales.</title>
        <authorList>
            <person name="Cuomo C."/>
            <person name="Litvintseva A."/>
            <person name="Heitman J."/>
            <person name="Chen Y."/>
            <person name="Sun S."/>
            <person name="Springer D."/>
            <person name="Dromer F."/>
            <person name="Young S."/>
            <person name="Zeng Q."/>
            <person name="Chapman S."/>
            <person name="Gujja S."/>
            <person name="Saif S."/>
            <person name="Birren B."/>
        </authorList>
    </citation>
    <scope>NUCLEOTIDE SEQUENCE</scope>
    <source>
        <strain evidence="9">CBS 10118</strain>
    </source>
</reference>
<feature type="binding site" evidence="7">
    <location>
        <begin position="283"/>
        <end position="287"/>
    </location>
    <ligand>
        <name>FMN</name>
        <dbReference type="ChEBI" id="CHEBI:58210"/>
    </ligand>
</feature>
<name>A0A1B9GCQ8_9TREE</name>
<feature type="binding site" evidence="7">
    <location>
        <position position="250"/>
    </location>
    <ligand>
        <name>FMN</name>
        <dbReference type="ChEBI" id="CHEBI:58210"/>
    </ligand>
</feature>
<feature type="binding site" evidence="7">
    <location>
        <begin position="86"/>
        <end position="88"/>
    </location>
    <ligand>
        <name>FMN</name>
        <dbReference type="ChEBI" id="CHEBI:58210"/>
    </ligand>
</feature>
<evidence type="ECO:0000313" key="10">
    <source>
        <dbReference type="EMBL" id="WVW79625.1"/>
    </source>
</evidence>
<dbReference type="SUPFAM" id="SSF51395">
    <property type="entry name" value="FMN-linked oxidoreductases"/>
    <property type="match status" value="1"/>
</dbReference>
<dbReference type="RefSeq" id="XP_019049857.1">
    <property type="nucleotide sequence ID" value="XM_019186979.1"/>
</dbReference>
<keyword evidence="7" id="KW-0285">Flavoprotein</keyword>
<dbReference type="InterPro" id="IPR000262">
    <property type="entry name" value="FMN-dep_DH"/>
</dbReference>
<reference evidence="10" key="4">
    <citation type="submission" date="2024-02" db="EMBL/GenBank/DDBJ databases">
        <title>Comparative genomics of Cryptococcus and Kwoniella reveals pathogenesis evolution and contrasting modes of karyotype evolution via chromosome fusion or intercentromeric recombination.</title>
        <authorList>
            <person name="Coelho M.A."/>
            <person name="David-Palma M."/>
            <person name="Shea T."/>
            <person name="Bowers K."/>
            <person name="McGinley-Smith S."/>
            <person name="Mohammad A.W."/>
            <person name="Gnirke A."/>
            <person name="Yurkov A.M."/>
            <person name="Nowrousian M."/>
            <person name="Sun S."/>
            <person name="Cuomo C.A."/>
            <person name="Heitman J."/>
        </authorList>
    </citation>
    <scope>NUCLEOTIDE SEQUENCE</scope>
    <source>
        <strain evidence="10">CBS 10118</strain>
    </source>
</reference>
<dbReference type="VEuPathDB" id="FungiDB:I302_00276"/>
<feature type="binding site" evidence="7">
    <location>
        <position position="176"/>
    </location>
    <ligand>
        <name>glyoxylate</name>
        <dbReference type="ChEBI" id="CHEBI:36655"/>
    </ligand>
</feature>
<comment type="cofactor">
    <cofactor evidence="1">
        <name>FMN</name>
        <dbReference type="ChEBI" id="CHEBI:58210"/>
    </cofactor>
</comment>
<dbReference type="Proteomes" id="UP000092730">
    <property type="component" value="Chromosome 1"/>
</dbReference>
<dbReference type="CDD" id="cd02809">
    <property type="entry name" value="alpha_hydroxyacid_oxid_FMN"/>
    <property type="match status" value="1"/>
</dbReference>
<keyword evidence="11" id="KW-1185">Reference proteome</keyword>
<evidence type="ECO:0000256" key="4">
    <source>
        <dbReference type="ARBA" id="ARBA00073420"/>
    </source>
</evidence>
<dbReference type="EMBL" id="CP144541">
    <property type="protein sequence ID" value="WVW79625.1"/>
    <property type="molecule type" value="Genomic_DNA"/>
</dbReference>
<feature type="domain" description="FMN hydroxy acid dehydrogenase" evidence="8">
    <location>
        <begin position="7"/>
        <end position="357"/>
    </location>
</feature>
<evidence type="ECO:0000256" key="2">
    <source>
        <dbReference type="ARBA" id="ARBA00023002"/>
    </source>
</evidence>
<feature type="binding site" evidence="7">
    <location>
        <position position="255"/>
    </location>
    <ligand>
        <name>glyoxylate</name>
        <dbReference type="ChEBI" id="CHEBI:36655"/>
    </ligand>
</feature>
<sequence>MAGRPQNIDDNVFCIADLIEHAEKRMSKSAFEYVGGGAMDMITTNDNCHSFDRYRLLPRVMKDVRHVDPSSECWGVPTDFPLGFSPTGLHGVAHPDRELGVSRAASKANTPMCLSSWANSSIEDVVAQDINRTGAYAMQLSVVEDPESNLYTIRKAEAAGCKALWVTCDLPVLGRRLNEFKNKFSIPEGLTVPNLSPNIDFKSGYDKGMTWERVQWFKKHTRMQVWLKGIMDPEDAELAVQAGADGIIVSNHGGRQLDGISSTLTALPGVVEAVKGRIPVHFDGGIRRGTDIFKALALGADFCFVGRIALWGLGYNGEAGVSLALKLLYDEFYATMTMIGVQKVKDIGRKHLAWVAADGSLVRLPEIGQGPTTKYIKARL</sequence>
<comment type="similarity">
    <text evidence="3">Belongs to the FMN-dependent alpha-hydroxy acid dehydrogenase family.</text>
</comment>
<evidence type="ECO:0000313" key="9">
    <source>
        <dbReference type="EMBL" id="OCF28787.1"/>
    </source>
</evidence>
<feature type="binding site" evidence="7">
    <location>
        <position position="228"/>
    </location>
    <ligand>
        <name>FMN</name>
        <dbReference type="ChEBI" id="CHEBI:58210"/>
    </ligand>
</feature>
<dbReference type="InterPro" id="IPR013785">
    <property type="entry name" value="Aldolase_TIM"/>
</dbReference>
<gene>
    <name evidence="9" type="ORF">I302_00276</name>
    <name evidence="10" type="ORF">I302_101594</name>
</gene>
<feature type="binding site" evidence="7">
    <location>
        <begin position="306"/>
        <end position="307"/>
    </location>
    <ligand>
        <name>FMN</name>
        <dbReference type="ChEBI" id="CHEBI:58210"/>
    </ligand>
</feature>
<dbReference type="InterPro" id="IPR012133">
    <property type="entry name" value="Alpha-hydoxy_acid_DH_FMN"/>
</dbReference>
<protein>
    <recommendedName>
        <fullName evidence="4">Oxidase FUB9</fullName>
    </recommendedName>
    <alternativeName>
        <fullName evidence="5">Fusaric acid biosynthesis protein 9</fullName>
    </alternativeName>
</protein>
<dbReference type="GO" id="GO:0016491">
    <property type="term" value="F:oxidoreductase activity"/>
    <property type="evidence" value="ECO:0007669"/>
    <property type="project" value="UniProtKB-KW"/>
</dbReference>